<keyword evidence="5" id="KW-1185">Reference proteome</keyword>
<keyword evidence="2" id="KW-0472">Membrane</keyword>
<keyword evidence="1" id="KW-0732">Signal</keyword>
<reference evidence="4 5" key="1">
    <citation type="submission" date="2017-06" db="EMBL/GenBank/DDBJ databases">
        <authorList>
            <person name="Kim H.J."/>
            <person name="Triplett B.A."/>
        </authorList>
    </citation>
    <scope>NUCLEOTIDE SEQUENCE [LARGE SCALE GENOMIC DNA]</scope>
    <source>
        <strain evidence="4 5">DSM 29339</strain>
    </source>
</reference>
<gene>
    <name evidence="4" type="ORF">SAMN05421757_103156</name>
</gene>
<sequence>MGRQCRANLGRVVRALCAGTVLSVATACSPIYRDHGYAPSDEELSEVVVGVDTRDSVAETVGTPSSAGVLNNSGYYYVSQRMRTFGYQETEIVDRQIVAISFDSNGVVTNVERFGLQDGKVVALSRRVTDSNIQGLGFLAQLLGNVGRFDIGSNL</sequence>
<name>A0A239GXG9_9RHOB</name>
<dbReference type="RefSeq" id="WP_089232756.1">
    <property type="nucleotide sequence ID" value="NZ_FZOY01000003.1"/>
</dbReference>
<dbReference type="PROSITE" id="PS51257">
    <property type="entry name" value="PROKAR_LIPOPROTEIN"/>
    <property type="match status" value="1"/>
</dbReference>
<protein>
    <submittedName>
        <fullName evidence="4">Beta-barrel assembly machine subunit BamE</fullName>
    </submittedName>
</protein>
<dbReference type="OrthoDB" id="7203955at2"/>
<organism evidence="4 5">
    <name type="scientific">Tropicimonas sediminicola</name>
    <dbReference type="NCBI Taxonomy" id="1031541"/>
    <lineage>
        <taxon>Bacteria</taxon>
        <taxon>Pseudomonadati</taxon>
        <taxon>Pseudomonadota</taxon>
        <taxon>Alphaproteobacteria</taxon>
        <taxon>Rhodobacterales</taxon>
        <taxon>Roseobacteraceae</taxon>
        <taxon>Tropicimonas</taxon>
    </lineage>
</organism>
<dbReference type="GO" id="GO:0019867">
    <property type="term" value="C:outer membrane"/>
    <property type="evidence" value="ECO:0007669"/>
    <property type="project" value="InterPro"/>
</dbReference>
<proteinExistence type="predicted"/>
<dbReference type="InterPro" id="IPR007450">
    <property type="entry name" value="BamE_dom"/>
</dbReference>
<evidence type="ECO:0000313" key="5">
    <source>
        <dbReference type="Proteomes" id="UP000198426"/>
    </source>
</evidence>
<accession>A0A239GXG9</accession>
<feature type="domain" description="Outer membrane protein assembly factor BamE" evidence="3">
    <location>
        <begin position="36"/>
        <end position="111"/>
    </location>
</feature>
<dbReference type="Gene3D" id="3.30.1450.10">
    <property type="match status" value="1"/>
</dbReference>
<dbReference type="Proteomes" id="UP000198426">
    <property type="component" value="Unassembled WGS sequence"/>
</dbReference>
<dbReference type="Pfam" id="PF04355">
    <property type="entry name" value="BamE"/>
    <property type="match status" value="1"/>
</dbReference>
<evidence type="ECO:0000313" key="4">
    <source>
        <dbReference type="EMBL" id="SNS73906.1"/>
    </source>
</evidence>
<dbReference type="AlphaFoldDB" id="A0A239GXG9"/>
<evidence type="ECO:0000256" key="1">
    <source>
        <dbReference type="ARBA" id="ARBA00022729"/>
    </source>
</evidence>
<evidence type="ECO:0000256" key="2">
    <source>
        <dbReference type="ARBA" id="ARBA00023136"/>
    </source>
</evidence>
<dbReference type="EMBL" id="FZOY01000003">
    <property type="protein sequence ID" value="SNS73906.1"/>
    <property type="molecule type" value="Genomic_DNA"/>
</dbReference>
<dbReference type="InterPro" id="IPR037873">
    <property type="entry name" value="BamE-like"/>
</dbReference>
<evidence type="ECO:0000259" key="3">
    <source>
        <dbReference type="Pfam" id="PF04355"/>
    </source>
</evidence>